<comment type="caution">
    <text evidence="1">The sequence shown here is derived from an EMBL/GenBank/DDBJ whole genome shotgun (WGS) entry which is preliminary data.</text>
</comment>
<sequence length="297" mass="32381">MELSLSTVNVETRSGFTWSTDMNLFFNRNKVLALSSGITQDIANQLFVGYSLSSIYDYQKLGIWQKNEAAQAAVYNSVPGQLKLQDYAGPNGGKPDGLIDANDKHVIGNGDAKLQGGMTNRFAYKRFDLSFTLYARFGGLLISQIHQPTSLYLTNLQGDRNQIKVDYWTPNNPTNWFPNPGNTLSPVTNAFSVLGYYDASFVKVRSINLGYTFAPSVLKSLYAQSIRIYASMDNIATLFSPYKKQTGIDPEGTGTGDQSVSPIGNIRNVSGGVNNTITVGASAPPPRSIIIGLNVSF</sequence>
<proteinExistence type="predicted"/>
<dbReference type="Proteomes" id="UP001207468">
    <property type="component" value="Unassembled WGS sequence"/>
</dbReference>
<protein>
    <submittedName>
        <fullName evidence="1">Uncharacterized protein</fullName>
    </submittedName>
</protein>
<gene>
    <name evidence="1" type="ORF">F5148DRAFT_1296831</name>
</gene>
<dbReference type="EMBL" id="JAGFNK010001985">
    <property type="protein sequence ID" value="KAI9428485.1"/>
    <property type="molecule type" value="Genomic_DNA"/>
</dbReference>
<organism evidence="1 2">
    <name type="scientific">Russula earlei</name>
    <dbReference type="NCBI Taxonomy" id="71964"/>
    <lineage>
        <taxon>Eukaryota</taxon>
        <taxon>Fungi</taxon>
        <taxon>Dikarya</taxon>
        <taxon>Basidiomycota</taxon>
        <taxon>Agaricomycotina</taxon>
        <taxon>Agaricomycetes</taxon>
        <taxon>Russulales</taxon>
        <taxon>Russulaceae</taxon>
        <taxon>Russula</taxon>
    </lineage>
</organism>
<keyword evidence="2" id="KW-1185">Reference proteome</keyword>
<evidence type="ECO:0000313" key="1">
    <source>
        <dbReference type="EMBL" id="KAI9428485.1"/>
    </source>
</evidence>
<reference evidence="1" key="1">
    <citation type="submission" date="2021-03" db="EMBL/GenBank/DDBJ databases">
        <title>Evolutionary priming and transition to the ectomycorrhizal habit in an iconic lineage of mushroom-forming fungi: is preadaptation a requirement?</title>
        <authorList>
            <consortium name="DOE Joint Genome Institute"/>
            <person name="Looney B.P."/>
            <person name="Miyauchi S."/>
            <person name="Morin E."/>
            <person name="Drula E."/>
            <person name="Courty P.E."/>
            <person name="Chicoki N."/>
            <person name="Fauchery L."/>
            <person name="Kohler A."/>
            <person name="Kuo A."/>
            <person name="LaButti K."/>
            <person name="Pangilinan J."/>
            <person name="Lipzen A."/>
            <person name="Riley R."/>
            <person name="Andreopoulos W."/>
            <person name="He G."/>
            <person name="Johnson J."/>
            <person name="Barry K.W."/>
            <person name="Grigoriev I.V."/>
            <person name="Nagy L."/>
            <person name="Hibbett D."/>
            <person name="Henrissat B."/>
            <person name="Matheny P.B."/>
            <person name="Labbe J."/>
            <person name="Martin A.F."/>
        </authorList>
    </citation>
    <scope>NUCLEOTIDE SEQUENCE</scope>
    <source>
        <strain evidence="1">BPL698</strain>
    </source>
</reference>
<evidence type="ECO:0000313" key="2">
    <source>
        <dbReference type="Proteomes" id="UP001207468"/>
    </source>
</evidence>
<name>A0ACC0TQ27_9AGAM</name>
<accession>A0ACC0TQ27</accession>